<gene>
    <name evidence="5" type="ORF">INT45_003962</name>
</gene>
<evidence type="ECO:0000256" key="1">
    <source>
        <dbReference type="ARBA" id="ARBA00022729"/>
    </source>
</evidence>
<evidence type="ECO:0000259" key="4">
    <source>
        <dbReference type="Pfam" id="PF05426"/>
    </source>
</evidence>
<dbReference type="Pfam" id="PF05426">
    <property type="entry name" value="Alginate_lyase"/>
    <property type="match status" value="1"/>
</dbReference>
<dbReference type="Proteomes" id="UP000646827">
    <property type="component" value="Unassembled WGS sequence"/>
</dbReference>
<evidence type="ECO:0000256" key="3">
    <source>
        <dbReference type="SAM" id="MobiDB-lite"/>
    </source>
</evidence>
<evidence type="ECO:0000256" key="2">
    <source>
        <dbReference type="ARBA" id="ARBA00023239"/>
    </source>
</evidence>
<protein>
    <recommendedName>
        <fullName evidence="4">Alginate lyase domain-containing protein</fullName>
    </recommendedName>
</protein>
<feature type="region of interest" description="Disordered" evidence="3">
    <location>
        <begin position="410"/>
        <end position="432"/>
    </location>
</feature>
<organism evidence="5 6">
    <name type="scientific">Circinella minor</name>
    <dbReference type="NCBI Taxonomy" id="1195481"/>
    <lineage>
        <taxon>Eukaryota</taxon>
        <taxon>Fungi</taxon>
        <taxon>Fungi incertae sedis</taxon>
        <taxon>Mucoromycota</taxon>
        <taxon>Mucoromycotina</taxon>
        <taxon>Mucoromycetes</taxon>
        <taxon>Mucorales</taxon>
        <taxon>Lichtheimiaceae</taxon>
        <taxon>Circinella</taxon>
    </lineage>
</organism>
<dbReference type="AlphaFoldDB" id="A0A8H7RXK4"/>
<sequence>MGPKKPEIEYIHLRRLAELRQNKSPPEGEYKEAYESLRKLAQGAMKKGPFSVTIGKSFPHIAASGDPRDFLSYAPMHYNNEEKDGQVIYVRRDGKRNPDCSEVKDQSQLEALAENLTFLCLGYFLLHKSEYANHAISLINTFFINSETRMNPHVDYGQVVRGANNPTGKGRAEGIISTRFLARVANVLPLLEDHEGYASVQRPTHLWYANYLQWLLESPIGKKEAAKKNNHHTFYLVQVAAIQQLLYAEGKYRCFPAQKTIQDYYTNVLPQQINKKTGNQPLEASRTLQFHYLEFNLHAAIFLAELGIDAACCDVYCQQQLIPLAATHMIGYCNNKNMKEDMTEGVRTVEIIKSRYGDTDDHCYTRFLEMARHCKDAENISGPKNAIARLWFRKNPQYNEISTSNEINHTPAIINSSGSSSGTGEGGRVNSNIESKGSKVMAFFDKMLHHHH</sequence>
<dbReference type="InterPro" id="IPR008397">
    <property type="entry name" value="Alginate_lyase_dom"/>
</dbReference>
<keyword evidence="2" id="KW-0456">Lyase</keyword>
<dbReference type="OrthoDB" id="63533at2759"/>
<keyword evidence="1" id="KW-0732">Signal</keyword>
<evidence type="ECO:0000313" key="6">
    <source>
        <dbReference type="Proteomes" id="UP000646827"/>
    </source>
</evidence>
<keyword evidence="6" id="KW-1185">Reference proteome</keyword>
<dbReference type="InterPro" id="IPR008929">
    <property type="entry name" value="Chondroitin_lyas"/>
</dbReference>
<accession>A0A8H7RXK4</accession>
<dbReference type="GO" id="GO:0016829">
    <property type="term" value="F:lyase activity"/>
    <property type="evidence" value="ECO:0007669"/>
    <property type="project" value="UniProtKB-KW"/>
</dbReference>
<dbReference type="GO" id="GO:0042597">
    <property type="term" value="C:periplasmic space"/>
    <property type="evidence" value="ECO:0007669"/>
    <property type="project" value="InterPro"/>
</dbReference>
<dbReference type="EMBL" id="JAEPRB010000215">
    <property type="protein sequence ID" value="KAG2218695.1"/>
    <property type="molecule type" value="Genomic_DNA"/>
</dbReference>
<name>A0A8H7RXK4_9FUNG</name>
<reference evidence="5 6" key="1">
    <citation type="submission" date="2020-12" db="EMBL/GenBank/DDBJ databases">
        <title>Metabolic potential, ecology and presence of endohyphal bacteria is reflected in genomic diversity of Mucoromycotina.</title>
        <authorList>
            <person name="Muszewska A."/>
            <person name="Okrasinska A."/>
            <person name="Steczkiewicz K."/>
            <person name="Drgas O."/>
            <person name="Orlowska M."/>
            <person name="Perlinska-Lenart U."/>
            <person name="Aleksandrzak-Piekarczyk T."/>
            <person name="Szatraj K."/>
            <person name="Zielenkiewicz U."/>
            <person name="Pilsyk S."/>
            <person name="Malc E."/>
            <person name="Mieczkowski P."/>
            <person name="Kruszewska J.S."/>
            <person name="Biernat P."/>
            <person name="Pawlowska J."/>
        </authorList>
    </citation>
    <scope>NUCLEOTIDE SEQUENCE [LARGE SCALE GENOMIC DNA]</scope>
    <source>
        <strain evidence="5 6">CBS 142.35</strain>
    </source>
</reference>
<feature type="domain" description="Alginate lyase" evidence="4">
    <location>
        <begin position="62"/>
        <end position="307"/>
    </location>
</feature>
<dbReference type="SUPFAM" id="SSF48230">
    <property type="entry name" value="Chondroitin AC/alginate lyase"/>
    <property type="match status" value="1"/>
</dbReference>
<dbReference type="Gene3D" id="1.50.10.100">
    <property type="entry name" value="Chondroitin AC/alginate lyase"/>
    <property type="match status" value="1"/>
</dbReference>
<comment type="caution">
    <text evidence="5">The sequence shown here is derived from an EMBL/GenBank/DDBJ whole genome shotgun (WGS) entry which is preliminary data.</text>
</comment>
<proteinExistence type="predicted"/>
<evidence type="ECO:0000313" key="5">
    <source>
        <dbReference type="EMBL" id="KAG2218695.1"/>
    </source>
</evidence>